<evidence type="ECO:0000256" key="7">
    <source>
        <dbReference type="ARBA" id="ARBA00022777"/>
    </source>
</evidence>
<dbReference type="GO" id="GO:0009401">
    <property type="term" value="P:phosphoenolpyruvate-dependent sugar phosphotransferase system"/>
    <property type="evidence" value="ECO:0007669"/>
    <property type="project" value="UniProtKB-KW"/>
</dbReference>
<dbReference type="InterPro" id="IPR036667">
    <property type="entry name" value="PTS_IIB_sorbose-sp_sf"/>
</dbReference>
<dbReference type="STRING" id="1842532.A7E78_01275"/>
<dbReference type="GO" id="GO:0016301">
    <property type="term" value="F:kinase activity"/>
    <property type="evidence" value="ECO:0007669"/>
    <property type="project" value="UniProtKB-KW"/>
</dbReference>
<protein>
    <recommendedName>
        <fullName evidence="8">PTS EIIB type-4 domain-containing protein</fullName>
    </recommendedName>
</protein>
<gene>
    <name evidence="9" type="ORF">A7E78_01275</name>
</gene>
<dbReference type="Proteomes" id="UP000182517">
    <property type="component" value="Chromosome"/>
</dbReference>
<sequence>MGIVLVRIDNRLIHGQILEAWVPALQADCIVVANNQLAEIAFQKVLMESAVPRGIKVAIGSIEEMAQLLRSEELSACRVLLLFGNAQDALQAHRLGVSFDELNLGNLHGGKDKKRLSCTVALNDDDIEQLQALEDDGVKVVMQCVPSDRQRLWRRLIR</sequence>
<keyword evidence="2" id="KW-0813">Transport</keyword>
<dbReference type="Pfam" id="PF03830">
    <property type="entry name" value="PTSIIB_sorb"/>
    <property type="match status" value="1"/>
</dbReference>
<dbReference type="OrthoDB" id="9788818at2"/>
<dbReference type="GO" id="GO:0008982">
    <property type="term" value="F:protein-N(PI)-phosphohistidine-sugar phosphotransferase activity"/>
    <property type="evidence" value="ECO:0007669"/>
    <property type="project" value="InterPro"/>
</dbReference>
<keyword evidence="7" id="KW-0418">Kinase</keyword>
<name>A0A1L3GL40_9BACT</name>
<dbReference type="SUPFAM" id="SSF52728">
    <property type="entry name" value="PTS IIb component"/>
    <property type="match status" value="1"/>
</dbReference>
<keyword evidence="5" id="KW-0808">Transferase</keyword>
<dbReference type="AlphaFoldDB" id="A0A1L3GL40"/>
<reference evidence="9 10" key="1">
    <citation type="journal article" date="2017" name="Genome Announc.">
        <title>Complete Genome Sequences of Two Acetylene-Fermenting Pelobacter acetylenicus Strains.</title>
        <authorList>
            <person name="Sutton J.M."/>
            <person name="Baesman S.M."/>
            <person name="Fierst J.L."/>
            <person name="Poret-Peterson A.T."/>
            <person name="Oremland R.S."/>
            <person name="Dunlap D.S."/>
            <person name="Akob D.M."/>
        </authorList>
    </citation>
    <scope>NUCLEOTIDE SEQUENCE [LARGE SCALE GENOMIC DNA]</scope>
    <source>
        <strain evidence="9 10">SFB93</strain>
    </source>
</reference>
<evidence type="ECO:0000256" key="3">
    <source>
        <dbReference type="ARBA" id="ARBA00022490"/>
    </source>
</evidence>
<dbReference type="InterPro" id="IPR004720">
    <property type="entry name" value="PTS_IIB_sorbose-sp"/>
</dbReference>
<evidence type="ECO:0000259" key="8">
    <source>
        <dbReference type="PROSITE" id="PS51101"/>
    </source>
</evidence>
<dbReference type="GO" id="GO:0005737">
    <property type="term" value="C:cytoplasm"/>
    <property type="evidence" value="ECO:0007669"/>
    <property type="project" value="UniProtKB-SubCell"/>
</dbReference>
<keyword evidence="3" id="KW-0963">Cytoplasm</keyword>
<dbReference type="Gene3D" id="3.40.35.10">
    <property type="entry name" value="Phosphotransferase system, sorbose subfamily IIB component"/>
    <property type="match status" value="1"/>
</dbReference>
<evidence type="ECO:0000313" key="9">
    <source>
        <dbReference type="EMBL" id="APG26611.1"/>
    </source>
</evidence>
<feature type="domain" description="PTS EIIB type-4" evidence="8">
    <location>
        <begin position="1"/>
        <end position="158"/>
    </location>
</feature>
<dbReference type="KEGG" id="pef:A7E78_01275"/>
<dbReference type="RefSeq" id="WP_072282572.1">
    <property type="nucleotide sequence ID" value="NZ_CP015519.1"/>
</dbReference>
<evidence type="ECO:0000256" key="2">
    <source>
        <dbReference type="ARBA" id="ARBA00022448"/>
    </source>
</evidence>
<evidence type="ECO:0000256" key="6">
    <source>
        <dbReference type="ARBA" id="ARBA00022683"/>
    </source>
</evidence>
<organism evidence="9 10">
    <name type="scientific">Syntrophotalea acetylenivorans</name>
    <dbReference type="NCBI Taxonomy" id="1842532"/>
    <lineage>
        <taxon>Bacteria</taxon>
        <taxon>Pseudomonadati</taxon>
        <taxon>Thermodesulfobacteriota</taxon>
        <taxon>Desulfuromonadia</taxon>
        <taxon>Desulfuromonadales</taxon>
        <taxon>Syntrophotaleaceae</taxon>
        <taxon>Syntrophotalea</taxon>
    </lineage>
</organism>
<dbReference type="EMBL" id="CP015519">
    <property type="protein sequence ID" value="APG26611.1"/>
    <property type="molecule type" value="Genomic_DNA"/>
</dbReference>
<accession>A0A1L3GL40</accession>
<keyword evidence="4" id="KW-0762">Sugar transport</keyword>
<evidence type="ECO:0000256" key="5">
    <source>
        <dbReference type="ARBA" id="ARBA00022679"/>
    </source>
</evidence>
<evidence type="ECO:0000313" key="10">
    <source>
        <dbReference type="Proteomes" id="UP000182517"/>
    </source>
</evidence>
<evidence type="ECO:0000256" key="4">
    <source>
        <dbReference type="ARBA" id="ARBA00022597"/>
    </source>
</evidence>
<dbReference type="PROSITE" id="PS51101">
    <property type="entry name" value="PTS_EIIB_TYPE_4"/>
    <property type="match status" value="1"/>
</dbReference>
<comment type="subcellular location">
    <subcellularLocation>
        <location evidence="1">Cytoplasm</location>
    </subcellularLocation>
</comment>
<keyword evidence="6" id="KW-0598">Phosphotransferase system</keyword>
<keyword evidence="10" id="KW-1185">Reference proteome</keyword>
<evidence type="ECO:0000256" key="1">
    <source>
        <dbReference type="ARBA" id="ARBA00004496"/>
    </source>
</evidence>
<proteinExistence type="predicted"/>